<protein>
    <submittedName>
        <fullName evidence="1">Uncharacterized protein</fullName>
    </submittedName>
</protein>
<dbReference type="RefSeq" id="WP_267624314.1">
    <property type="nucleotide sequence ID" value="NZ_JAODIW010000008.1"/>
</dbReference>
<evidence type="ECO:0000313" key="2">
    <source>
        <dbReference type="Proteomes" id="UP001595921"/>
    </source>
</evidence>
<keyword evidence="2" id="KW-1185">Reference proteome</keyword>
<reference evidence="1 2" key="1">
    <citation type="journal article" date="2019" name="Int. J. Syst. Evol. Microbiol.">
        <title>The Global Catalogue of Microorganisms (GCM) 10K type strain sequencing project: providing services to taxonomists for standard genome sequencing and annotation.</title>
        <authorList>
            <consortium name="The Broad Institute Genomics Platform"/>
            <consortium name="The Broad Institute Genome Sequencing Center for Infectious Disease"/>
            <person name="Wu L."/>
            <person name="Ma J."/>
        </authorList>
    </citation>
    <scope>NUCLEOTIDE SEQUENCE [LARGE SCALE GENOMIC DNA]</scope>
    <source>
        <strain evidence="1 2">CGMCC 1.12553</strain>
    </source>
</reference>
<dbReference type="EMBL" id="JBHSDS010000006">
    <property type="protein sequence ID" value="MFC4358108.1"/>
    <property type="molecule type" value="Genomic_DNA"/>
</dbReference>
<comment type="caution">
    <text evidence="1">The sequence shown here is derived from an EMBL/GenBank/DDBJ whole genome shotgun (WGS) entry which is preliminary data.</text>
</comment>
<organism evidence="1 2">
    <name type="scientific">Halobium salinum</name>
    <dbReference type="NCBI Taxonomy" id="1364940"/>
    <lineage>
        <taxon>Archaea</taxon>
        <taxon>Methanobacteriati</taxon>
        <taxon>Methanobacteriota</taxon>
        <taxon>Stenosarchaea group</taxon>
        <taxon>Halobacteria</taxon>
        <taxon>Halobacteriales</taxon>
        <taxon>Haloferacaceae</taxon>
        <taxon>Halobium</taxon>
    </lineage>
</organism>
<dbReference type="Proteomes" id="UP001595921">
    <property type="component" value="Unassembled WGS sequence"/>
</dbReference>
<proteinExistence type="predicted"/>
<accession>A0ABD5PBK0</accession>
<dbReference type="AlphaFoldDB" id="A0ABD5PBK0"/>
<name>A0ABD5PBK0_9EURY</name>
<sequence length="40" mass="4698">MITGRCDHCDWRALAGSHPKMVQLYQNHLRADHPRAWLRG</sequence>
<gene>
    <name evidence="1" type="ORF">ACFO0N_09125</name>
</gene>
<evidence type="ECO:0000313" key="1">
    <source>
        <dbReference type="EMBL" id="MFC4358108.1"/>
    </source>
</evidence>